<keyword evidence="9" id="KW-1185">Reference proteome</keyword>
<evidence type="ECO:0000259" key="7">
    <source>
        <dbReference type="PROSITE" id="PS51123"/>
    </source>
</evidence>
<dbReference type="SUPFAM" id="SSF48452">
    <property type="entry name" value="TPR-like"/>
    <property type="match status" value="1"/>
</dbReference>
<dbReference type="Gene3D" id="2.60.40.10">
    <property type="entry name" value="Immunoglobulins"/>
    <property type="match status" value="1"/>
</dbReference>
<dbReference type="Pfam" id="PF00691">
    <property type="entry name" value="OmpA"/>
    <property type="match status" value="1"/>
</dbReference>
<keyword evidence="4" id="KW-0802">TPR repeat</keyword>
<sequence length="661" mass="74478">MIYKKIKIAFVFLIVCALHVNNVAAQSKKMEKANEAYNKFAFIEAAKLYQEEIKKGTNTEELYMKLGNCYYYNGNYPEAAQCYAKIVTPSNDIDPEYYFKYAQALSNGHDYKLAEAVMKMYYTKTGKKDKSESWGETKLLAELKKQSERYDVKAVELNSPFSDFGTSYLNKSKVIYSSAKDTGVVIKRKHSWNDKSFLKLYTADVTVDGGLQNPVLLKGDVNTRYHQSTPAITKDGKTMYFTRNNFFGGKLGEDKNGTTFLKIYVAQNVNGEWTNIKELGYPVNSDAFSSAHPALNADETELYFASDRDNKFGNSDLYKVSLKKGGFVGNDITKLGDEINTLGRETYPFIDAYGVLYFSSDGHPGFGGLDVFAAVKDEAGIYHVVNVGDGVNSNADDFAYTYKAENKKGYFSSNRGGNDDIYGFIENEPISFDFEIKPIAFGTLKYLNGQPAESVTIDLYDDQNEKVKTSYSDKEGKYSISLLPYKDYKVVYTKAGITGKEQIIPSFKPGEKREYSFDFINEMEVIVDNVVVPIAEGDDLSKTLLLNPIYFDYNGYKIRESSKGELNKVVEVLKVRPSLSIKINSHTDSRGKDDFNMKLSQNRAKSTMEYIIAHGIEKGRVSAEGYGETRLINKCSNGVPCTEAEHQQNRRSEFIIEVNHK</sequence>
<protein>
    <recommendedName>
        <fullName evidence="7">OmpA-like domain-containing protein</fullName>
    </recommendedName>
</protein>
<dbReference type="InterPro" id="IPR011659">
    <property type="entry name" value="WD40"/>
</dbReference>
<feature type="signal peptide" evidence="6">
    <location>
        <begin position="1"/>
        <end position="25"/>
    </location>
</feature>
<keyword evidence="2 5" id="KW-0472">Membrane</keyword>
<dbReference type="InterPro" id="IPR050330">
    <property type="entry name" value="Bact_OuterMem_StrucFunc"/>
</dbReference>
<keyword evidence="3" id="KW-0998">Cell outer membrane</keyword>
<evidence type="ECO:0000256" key="3">
    <source>
        <dbReference type="ARBA" id="ARBA00023237"/>
    </source>
</evidence>
<organism evidence="8 9">
    <name type="scientific">Flavobacterium piscis</name>
    <dbReference type="NCBI Taxonomy" id="1114874"/>
    <lineage>
        <taxon>Bacteria</taxon>
        <taxon>Pseudomonadati</taxon>
        <taxon>Bacteroidota</taxon>
        <taxon>Flavobacteriia</taxon>
        <taxon>Flavobacteriales</taxon>
        <taxon>Flavobacteriaceae</taxon>
        <taxon>Flavobacterium</taxon>
    </lineage>
</organism>
<dbReference type="PROSITE" id="PS51123">
    <property type="entry name" value="OMPA_2"/>
    <property type="match status" value="1"/>
</dbReference>
<evidence type="ECO:0000313" key="8">
    <source>
        <dbReference type="EMBL" id="OCB75988.1"/>
    </source>
</evidence>
<feature type="repeat" description="TPR" evidence="4">
    <location>
        <begin position="60"/>
        <end position="93"/>
    </location>
</feature>
<dbReference type="CDD" id="cd07185">
    <property type="entry name" value="OmpA_C-like"/>
    <property type="match status" value="1"/>
</dbReference>
<dbReference type="Gene3D" id="1.25.40.10">
    <property type="entry name" value="Tetratricopeptide repeat domain"/>
    <property type="match status" value="1"/>
</dbReference>
<dbReference type="SUPFAM" id="SSF49478">
    <property type="entry name" value="Cna protein B-type domain"/>
    <property type="match status" value="1"/>
</dbReference>
<dbReference type="InterPro" id="IPR036737">
    <property type="entry name" value="OmpA-like_sf"/>
</dbReference>
<dbReference type="PANTHER" id="PTHR30329:SF21">
    <property type="entry name" value="LIPOPROTEIN YIAD-RELATED"/>
    <property type="match status" value="1"/>
</dbReference>
<dbReference type="Gene3D" id="2.120.10.30">
    <property type="entry name" value="TolB, C-terminal domain"/>
    <property type="match status" value="1"/>
</dbReference>
<feature type="domain" description="OmpA-like" evidence="7">
    <location>
        <begin position="538"/>
        <end position="660"/>
    </location>
</feature>
<gene>
    <name evidence="8" type="ORF">FLP_08625</name>
</gene>
<comment type="caution">
    <text evidence="8">The sequence shown here is derived from an EMBL/GenBank/DDBJ whole genome shotgun (WGS) entry which is preliminary data.</text>
</comment>
<dbReference type="InterPro" id="IPR011042">
    <property type="entry name" value="6-blade_b-propeller_TolB-like"/>
</dbReference>
<evidence type="ECO:0000256" key="5">
    <source>
        <dbReference type="PROSITE-ProRule" id="PRU00473"/>
    </source>
</evidence>
<dbReference type="PANTHER" id="PTHR30329">
    <property type="entry name" value="STATOR ELEMENT OF FLAGELLAR MOTOR COMPLEX"/>
    <property type="match status" value="1"/>
</dbReference>
<dbReference type="InterPro" id="IPR006664">
    <property type="entry name" value="OMP_bac"/>
</dbReference>
<dbReference type="InterPro" id="IPR006665">
    <property type="entry name" value="OmpA-like"/>
</dbReference>
<proteinExistence type="predicted"/>
<accession>A0ABX2XMZ9</accession>
<dbReference type="InterPro" id="IPR019734">
    <property type="entry name" value="TPR_rpt"/>
</dbReference>
<dbReference type="InterPro" id="IPR011990">
    <property type="entry name" value="TPR-like_helical_dom_sf"/>
</dbReference>
<dbReference type="Pfam" id="PF07676">
    <property type="entry name" value="PD40"/>
    <property type="match status" value="2"/>
</dbReference>
<dbReference type="SUPFAM" id="SSF103088">
    <property type="entry name" value="OmpA-like"/>
    <property type="match status" value="1"/>
</dbReference>
<dbReference type="EMBL" id="LVEN01000012">
    <property type="protein sequence ID" value="OCB75988.1"/>
    <property type="molecule type" value="Genomic_DNA"/>
</dbReference>
<dbReference type="PROSITE" id="PS50005">
    <property type="entry name" value="TPR"/>
    <property type="match status" value="1"/>
</dbReference>
<reference evidence="9" key="1">
    <citation type="submission" date="2016-03" db="EMBL/GenBank/DDBJ databases">
        <title>Draft genome sequence of Paenibacillus glacialis DSM 22343.</title>
        <authorList>
            <person name="Shin S.-K."/>
            <person name="Yi H."/>
        </authorList>
    </citation>
    <scope>NUCLEOTIDE SEQUENCE [LARGE SCALE GENOMIC DNA]</scope>
    <source>
        <strain evidence="9">CCUG 60099</strain>
    </source>
</reference>
<dbReference type="SUPFAM" id="SSF82171">
    <property type="entry name" value="DPP6 N-terminal domain-like"/>
    <property type="match status" value="1"/>
</dbReference>
<evidence type="ECO:0000256" key="4">
    <source>
        <dbReference type="PROSITE-ProRule" id="PRU00339"/>
    </source>
</evidence>
<dbReference type="Gene3D" id="3.30.1330.60">
    <property type="entry name" value="OmpA-like domain"/>
    <property type="match status" value="1"/>
</dbReference>
<feature type="chain" id="PRO_5047426365" description="OmpA-like domain-containing protein" evidence="6">
    <location>
        <begin position="26"/>
        <end position="661"/>
    </location>
</feature>
<dbReference type="PRINTS" id="PR01021">
    <property type="entry name" value="OMPADOMAIN"/>
</dbReference>
<evidence type="ECO:0000256" key="2">
    <source>
        <dbReference type="ARBA" id="ARBA00023136"/>
    </source>
</evidence>
<dbReference type="InterPro" id="IPR013783">
    <property type="entry name" value="Ig-like_fold"/>
</dbReference>
<keyword evidence="6" id="KW-0732">Signal</keyword>
<evidence type="ECO:0000256" key="6">
    <source>
        <dbReference type="SAM" id="SignalP"/>
    </source>
</evidence>
<comment type="subcellular location">
    <subcellularLocation>
        <location evidence="1">Cell outer membrane</location>
    </subcellularLocation>
</comment>
<dbReference type="Proteomes" id="UP000093343">
    <property type="component" value="Unassembled WGS sequence"/>
</dbReference>
<evidence type="ECO:0000256" key="1">
    <source>
        <dbReference type="ARBA" id="ARBA00004442"/>
    </source>
</evidence>
<evidence type="ECO:0000313" key="9">
    <source>
        <dbReference type="Proteomes" id="UP000093343"/>
    </source>
</evidence>
<name>A0ABX2XMZ9_9FLAO</name>